<dbReference type="GO" id="GO:0005886">
    <property type="term" value="C:plasma membrane"/>
    <property type="evidence" value="ECO:0007669"/>
    <property type="project" value="UniProtKB-SubCell"/>
</dbReference>
<keyword evidence="11" id="KW-0812">Transmembrane</keyword>
<protein>
    <recommendedName>
        <fullName evidence="3">glucan endo-1,3-beta-D-glucosidase</fullName>
        <ecNumber evidence="3">3.2.1.39</ecNumber>
    </recommendedName>
</protein>
<name>A0A024T920_9STRA</name>
<evidence type="ECO:0000256" key="6">
    <source>
        <dbReference type="ARBA" id="ARBA00023136"/>
    </source>
</evidence>
<comment type="subcellular location">
    <subcellularLocation>
        <location evidence="2">Cell membrane</location>
    </subcellularLocation>
</comment>
<evidence type="ECO:0000313" key="12">
    <source>
        <dbReference type="EMBL" id="ETV90474.1"/>
    </source>
</evidence>
<sequence>MPRSTFSLCLYAGITVVWYAAFITFMIAALGFVIAALWRLIDPAASRAPYGVLFNMSAAQATPLSVQLELDFITTKFATARVLRPDLNAVNLLAIGRAVDLNMVCGVAWSDAIGDMQRQLDLLAQAISSHPSTCSAVLIGNDDMARMSSETVRQAIVTTRESVTKAVMTWKDRHPKDSTTIQVPVGIAQTDAQWVTATGIVMATYCDVVGVNIYLDSDDMIDTLNVKWNAMKALFGDRVRLTGARLGSSKAAAMGAFETWARSRKADKLAIYAEYTSPYTKR</sequence>
<evidence type="ECO:0000256" key="1">
    <source>
        <dbReference type="ARBA" id="ARBA00000382"/>
    </source>
</evidence>
<keyword evidence="7" id="KW-0325">Glycoprotein</keyword>
<feature type="transmembrane region" description="Helical" evidence="11">
    <location>
        <begin position="16"/>
        <end position="38"/>
    </location>
</feature>
<dbReference type="GO" id="GO:0071555">
    <property type="term" value="P:cell wall organization"/>
    <property type="evidence" value="ECO:0007669"/>
    <property type="project" value="UniProtKB-KW"/>
</dbReference>
<evidence type="ECO:0000256" key="8">
    <source>
        <dbReference type="ARBA" id="ARBA00023277"/>
    </source>
</evidence>
<dbReference type="RefSeq" id="XP_008880902.1">
    <property type="nucleotide sequence ID" value="XM_008882680.1"/>
</dbReference>
<keyword evidence="9" id="KW-0961">Cell wall biogenesis/degradation</keyword>
<evidence type="ECO:0000256" key="5">
    <source>
        <dbReference type="ARBA" id="ARBA00022801"/>
    </source>
</evidence>
<dbReference type="InterPro" id="IPR050732">
    <property type="entry name" value="Beta-glucan_modifiers"/>
</dbReference>
<evidence type="ECO:0000256" key="7">
    <source>
        <dbReference type="ARBA" id="ARBA00023180"/>
    </source>
</evidence>
<reference evidence="12" key="1">
    <citation type="submission" date="2013-12" db="EMBL/GenBank/DDBJ databases">
        <title>The Genome Sequence of Aphanomyces invadans NJM9701.</title>
        <authorList>
            <consortium name="The Broad Institute Genomics Platform"/>
            <person name="Russ C."/>
            <person name="Tyler B."/>
            <person name="van West P."/>
            <person name="Dieguez-Uribeondo J."/>
            <person name="Young S.K."/>
            <person name="Zeng Q."/>
            <person name="Gargeya S."/>
            <person name="Fitzgerald M."/>
            <person name="Abouelleil A."/>
            <person name="Alvarado L."/>
            <person name="Chapman S.B."/>
            <person name="Gainer-Dewar J."/>
            <person name="Goldberg J."/>
            <person name="Griggs A."/>
            <person name="Gujja S."/>
            <person name="Hansen M."/>
            <person name="Howarth C."/>
            <person name="Imamovic A."/>
            <person name="Ireland A."/>
            <person name="Larimer J."/>
            <person name="McCowan C."/>
            <person name="Murphy C."/>
            <person name="Pearson M."/>
            <person name="Poon T.W."/>
            <person name="Priest M."/>
            <person name="Roberts A."/>
            <person name="Saif S."/>
            <person name="Shea T."/>
            <person name="Sykes S."/>
            <person name="Wortman J."/>
            <person name="Nusbaum C."/>
            <person name="Birren B."/>
        </authorList>
    </citation>
    <scope>NUCLEOTIDE SEQUENCE [LARGE SCALE GENOMIC DNA]</scope>
    <source>
        <strain evidence="12">NJM9701</strain>
    </source>
</reference>
<dbReference type="PANTHER" id="PTHR16631:SF17">
    <property type="entry name" value="GLUCAN ENDO-1,3-BETA-GLUCOSIDASE BTGC"/>
    <property type="match status" value="1"/>
</dbReference>
<dbReference type="PANTHER" id="PTHR16631">
    <property type="entry name" value="GLUCAN 1,3-BETA-GLUCOSIDASE"/>
    <property type="match status" value="1"/>
</dbReference>
<dbReference type="GO" id="GO:0042973">
    <property type="term" value="F:glucan endo-1,3-beta-D-glucosidase activity"/>
    <property type="evidence" value="ECO:0007669"/>
    <property type="project" value="UniProtKB-EC"/>
</dbReference>
<dbReference type="VEuPathDB" id="FungiDB:H310_14753"/>
<comment type="catalytic activity">
    <reaction evidence="1">
        <text>Hydrolysis of (1-&gt;3)-beta-D-glucosidic linkages in (1-&gt;3)-beta-D-glucans.</text>
        <dbReference type="EC" id="3.2.1.39"/>
    </reaction>
</comment>
<keyword evidence="11" id="KW-1133">Transmembrane helix</keyword>
<gene>
    <name evidence="12" type="ORF">H310_14753</name>
</gene>
<dbReference type="GO" id="GO:0000272">
    <property type="term" value="P:polysaccharide catabolic process"/>
    <property type="evidence" value="ECO:0007669"/>
    <property type="project" value="UniProtKB-KW"/>
</dbReference>
<dbReference type="EMBL" id="KI914035">
    <property type="protein sequence ID" value="ETV90474.1"/>
    <property type="molecule type" value="Genomic_DNA"/>
</dbReference>
<keyword evidence="10" id="KW-0624">Polysaccharide degradation</keyword>
<organism evidence="12">
    <name type="scientific">Aphanomyces invadans</name>
    <dbReference type="NCBI Taxonomy" id="157072"/>
    <lineage>
        <taxon>Eukaryota</taxon>
        <taxon>Sar</taxon>
        <taxon>Stramenopiles</taxon>
        <taxon>Oomycota</taxon>
        <taxon>Saprolegniomycetes</taxon>
        <taxon>Saprolegniales</taxon>
        <taxon>Verrucalvaceae</taxon>
        <taxon>Aphanomyces</taxon>
    </lineage>
</organism>
<keyword evidence="5" id="KW-0378">Hydrolase</keyword>
<evidence type="ECO:0000256" key="3">
    <source>
        <dbReference type="ARBA" id="ARBA00012780"/>
    </source>
</evidence>
<evidence type="ECO:0000256" key="4">
    <source>
        <dbReference type="ARBA" id="ARBA00022475"/>
    </source>
</evidence>
<dbReference type="EC" id="3.2.1.39" evidence="3"/>
<proteinExistence type="predicted"/>
<evidence type="ECO:0000256" key="10">
    <source>
        <dbReference type="ARBA" id="ARBA00023326"/>
    </source>
</evidence>
<evidence type="ECO:0000256" key="2">
    <source>
        <dbReference type="ARBA" id="ARBA00004236"/>
    </source>
</evidence>
<keyword evidence="4" id="KW-1003">Cell membrane</keyword>
<keyword evidence="6 11" id="KW-0472">Membrane</keyword>
<evidence type="ECO:0000256" key="9">
    <source>
        <dbReference type="ARBA" id="ARBA00023316"/>
    </source>
</evidence>
<dbReference type="GeneID" id="20091803"/>
<evidence type="ECO:0000256" key="11">
    <source>
        <dbReference type="SAM" id="Phobius"/>
    </source>
</evidence>
<keyword evidence="8" id="KW-0119">Carbohydrate metabolism</keyword>
<dbReference type="AlphaFoldDB" id="A0A024T920"/>
<accession>A0A024T920</accession>